<gene>
    <name evidence="2" type="ORF">A3J05_01725</name>
</gene>
<dbReference type="InterPro" id="IPR002831">
    <property type="entry name" value="Tscrpt_reg_TrmB_N"/>
</dbReference>
<dbReference type="InterPro" id="IPR051797">
    <property type="entry name" value="TrmB-like"/>
</dbReference>
<dbReference type="Gene3D" id="1.10.10.10">
    <property type="entry name" value="Winged helix-like DNA-binding domain superfamily/Winged helix DNA-binding domain"/>
    <property type="match status" value="1"/>
</dbReference>
<dbReference type="PANTHER" id="PTHR34293:SF1">
    <property type="entry name" value="HTH-TYPE TRANSCRIPTIONAL REGULATOR TRMBL2"/>
    <property type="match status" value="1"/>
</dbReference>
<dbReference type="Proteomes" id="UP000177235">
    <property type="component" value="Unassembled WGS sequence"/>
</dbReference>
<evidence type="ECO:0000313" key="3">
    <source>
        <dbReference type="Proteomes" id="UP000177235"/>
    </source>
</evidence>
<comment type="caution">
    <text evidence="2">The sequence shown here is derived from an EMBL/GenBank/DDBJ whole genome shotgun (WGS) entry which is preliminary data.</text>
</comment>
<protein>
    <recommendedName>
        <fullName evidence="1">Transcription regulator TrmB N-terminal domain-containing protein</fullName>
    </recommendedName>
</protein>
<dbReference type="InterPro" id="IPR036390">
    <property type="entry name" value="WH_DNA-bd_sf"/>
</dbReference>
<evidence type="ECO:0000259" key="1">
    <source>
        <dbReference type="Pfam" id="PF01978"/>
    </source>
</evidence>
<dbReference type="Pfam" id="PF01978">
    <property type="entry name" value="TrmB"/>
    <property type="match status" value="1"/>
</dbReference>
<dbReference type="AlphaFoldDB" id="A0A1F5QC61"/>
<reference evidence="2 3" key="1">
    <citation type="journal article" date="2016" name="Nat. Commun.">
        <title>Thousands of microbial genomes shed light on interconnected biogeochemical processes in an aquifer system.</title>
        <authorList>
            <person name="Anantharaman K."/>
            <person name="Brown C.T."/>
            <person name="Hug L.A."/>
            <person name="Sharon I."/>
            <person name="Castelle C.J."/>
            <person name="Probst A.J."/>
            <person name="Thomas B.C."/>
            <person name="Singh A."/>
            <person name="Wilkins M.J."/>
            <person name="Karaoz U."/>
            <person name="Brodie E.L."/>
            <person name="Williams K.H."/>
            <person name="Hubbard S.S."/>
            <person name="Banfield J.F."/>
        </authorList>
    </citation>
    <scope>NUCLEOTIDE SEQUENCE [LARGE SCALE GENOMIC DNA]</scope>
</reference>
<organism evidence="2 3">
    <name type="scientific">Candidatus Doudnabacteria bacterium RIFCSPLOWO2_02_FULL_48_13</name>
    <dbReference type="NCBI Taxonomy" id="1817845"/>
    <lineage>
        <taxon>Bacteria</taxon>
        <taxon>Candidatus Doudnaibacteriota</taxon>
    </lineage>
</organism>
<dbReference type="PANTHER" id="PTHR34293">
    <property type="entry name" value="HTH-TYPE TRANSCRIPTIONAL REGULATOR TRMBL2"/>
    <property type="match status" value="1"/>
</dbReference>
<sequence>MHFQIVLQQLGYSEHEAKLYLASLKMGESNIADLAKQMQWPRSTVNELLEHMHAKGLMHYYVKHNRRYWLAVNPDKLMINLEERRAALRTIMPNLQAMRSDNGGKPNVQLYTGVEDLKHIMDDIIDTKHHVSALLCYDDWLDSFGEDYANDFIERRRSHFLRMRMVTPRTDLALKLKQKDQESLRQMRFLPTDTDLRRTSNFIYDGKTAMMSLGQKRPTGILIDDPDVAHAMSIYFENLWNASSER</sequence>
<accession>A0A1F5QC61</accession>
<name>A0A1F5QC61_9BACT</name>
<feature type="domain" description="Transcription regulator TrmB N-terminal" evidence="1">
    <location>
        <begin position="7"/>
        <end position="60"/>
    </location>
</feature>
<proteinExistence type="predicted"/>
<evidence type="ECO:0000313" key="2">
    <source>
        <dbReference type="EMBL" id="OGE99707.1"/>
    </source>
</evidence>
<dbReference type="EMBL" id="MFFF01000017">
    <property type="protein sequence ID" value="OGE99707.1"/>
    <property type="molecule type" value="Genomic_DNA"/>
</dbReference>
<dbReference type="InterPro" id="IPR036388">
    <property type="entry name" value="WH-like_DNA-bd_sf"/>
</dbReference>
<dbReference type="SUPFAM" id="SSF46785">
    <property type="entry name" value="Winged helix' DNA-binding domain"/>
    <property type="match status" value="1"/>
</dbReference>